<sequence length="269" mass="30490">MHVRKLFYVFFVISSILVVSILDAFNQTCAEERVWNGIYIDITILLWMPLSFFMTIWVLRGCISEISDPILPLQKNDRNQESTGQPEDFIILLGFGHTWLMFSRLSYVIFDQFTFTSTIPSPLLFAFCHGPKAIFASSLVTAILFGICLQSCGIGRERWGYFLYVYLMVTVPLKQLAVVFQWSIALLEGRVGILESYRHEEEVVPVPNPSSSVCVDMMGQDDEALTPSSEDELRALSLNTQKGRLSDETLSMTSVQEEQSLGEQQICIV</sequence>
<feature type="transmembrane region" description="Helical" evidence="1">
    <location>
        <begin position="89"/>
        <end position="110"/>
    </location>
</feature>
<evidence type="ECO:0000313" key="2">
    <source>
        <dbReference type="EMBL" id="KAJ3832575.1"/>
    </source>
</evidence>
<feature type="transmembrane region" description="Helical" evidence="1">
    <location>
        <begin position="7"/>
        <end position="25"/>
    </location>
</feature>
<comment type="caution">
    <text evidence="2">The sequence shown here is derived from an EMBL/GenBank/DDBJ whole genome shotgun (WGS) entry which is preliminary data.</text>
</comment>
<proteinExistence type="predicted"/>
<organism evidence="2 3">
    <name type="scientific">Lentinula raphanica</name>
    <dbReference type="NCBI Taxonomy" id="153919"/>
    <lineage>
        <taxon>Eukaryota</taxon>
        <taxon>Fungi</taxon>
        <taxon>Dikarya</taxon>
        <taxon>Basidiomycota</taxon>
        <taxon>Agaricomycotina</taxon>
        <taxon>Agaricomycetes</taxon>
        <taxon>Agaricomycetidae</taxon>
        <taxon>Agaricales</taxon>
        <taxon>Marasmiineae</taxon>
        <taxon>Omphalotaceae</taxon>
        <taxon>Lentinula</taxon>
    </lineage>
</organism>
<accession>A0AA38U6M5</accession>
<dbReference type="EMBL" id="MU806916">
    <property type="protein sequence ID" value="KAJ3832575.1"/>
    <property type="molecule type" value="Genomic_DNA"/>
</dbReference>
<evidence type="ECO:0008006" key="4">
    <source>
        <dbReference type="Google" id="ProtNLM"/>
    </source>
</evidence>
<keyword evidence="3" id="KW-1185">Reference proteome</keyword>
<keyword evidence="1" id="KW-0812">Transmembrane</keyword>
<name>A0AA38U6M5_9AGAR</name>
<dbReference type="Proteomes" id="UP001163846">
    <property type="component" value="Unassembled WGS sequence"/>
</dbReference>
<evidence type="ECO:0000313" key="3">
    <source>
        <dbReference type="Proteomes" id="UP001163846"/>
    </source>
</evidence>
<dbReference type="AlphaFoldDB" id="A0AA38U6M5"/>
<reference evidence="2" key="1">
    <citation type="submission" date="2022-08" db="EMBL/GenBank/DDBJ databases">
        <authorList>
            <consortium name="DOE Joint Genome Institute"/>
            <person name="Min B."/>
            <person name="Riley R."/>
            <person name="Sierra-Patev S."/>
            <person name="Naranjo-Ortiz M."/>
            <person name="Looney B."/>
            <person name="Konkel Z."/>
            <person name="Slot J.C."/>
            <person name="Sakamoto Y."/>
            <person name="Steenwyk J.L."/>
            <person name="Rokas A."/>
            <person name="Carro J."/>
            <person name="Camarero S."/>
            <person name="Ferreira P."/>
            <person name="Molpeceres G."/>
            <person name="Ruiz-Duenas F.J."/>
            <person name="Serrano A."/>
            <person name="Henrissat B."/>
            <person name="Drula E."/>
            <person name="Hughes K.W."/>
            <person name="Mata J.L."/>
            <person name="Ishikawa N.K."/>
            <person name="Vargas-Isla R."/>
            <person name="Ushijima S."/>
            <person name="Smith C.A."/>
            <person name="Ahrendt S."/>
            <person name="Andreopoulos W."/>
            <person name="He G."/>
            <person name="Labutti K."/>
            <person name="Lipzen A."/>
            <person name="Ng V."/>
            <person name="Sandor L."/>
            <person name="Barry K."/>
            <person name="Martinez A.T."/>
            <person name="Xiao Y."/>
            <person name="Gibbons J.G."/>
            <person name="Terashima K."/>
            <person name="Hibbett D.S."/>
            <person name="Grigoriev I.V."/>
        </authorList>
    </citation>
    <scope>NUCLEOTIDE SEQUENCE</scope>
    <source>
        <strain evidence="2">TFB9207</strain>
    </source>
</reference>
<feature type="transmembrane region" description="Helical" evidence="1">
    <location>
        <begin position="37"/>
        <end position="59"/>
    </location>
</feature>
<evidence type="ECO:0000256" key="1">
    <source>
        <dbReference type="SAM" id="Phobius"/>
    </source>
</evidence>
<protein>
    <recommendedName>
        <fullName evidence="4">Transmembrane protein</fullName>
    </recommendedName>
</protein>
<keyword evidence="1" id="KW-0472">Membrane</keyword>
<feature type="transmembrane region" description="Helical" evidence="1">
    <location>
        <begin position="130"/>
        <end position="149"/>
    </location>
</feature>
<gene>
    <name evidence="2" type="ORF">F5878DRAFT_453329</name>
</gene>
<keyword evidence="1" id="KW-1133">Transmembrane helix</keyword>
<feature type="transmembrane region" description="Helical" evidence="1">
    <location>
        <begin position="161"/>
        <end position="184"/>
    </location>
</feature>